<protein>
    <submittedName>
        <fullName evidence="1">Uncharacterized protein MANES_03G047600</fullName>
    </submittedName>
</protein>
<evidence type="ECO:0000313" key="1">
    <source>
        <dbReference type="EMBL" id="MBX30099.1"/>
    </source>
</evidence>
<dbReference type="AlphaFoldDB" id="A0A2P2MIQ3"/>
<sequence length="78" mass="9005">MSSSSSSTATADDATLRRNRILSSKLYFDVPPSKIPVIYSSNYDIAFFGIEKLYVIFTNYFFTLRFLLVKKLVNFVYL</sequence>
<reference evidence="1" key="1">
    <citation type="submission" date="2018-02" db="EMBL/GenBank/DDBJ databases">
        <title>Rhizophora mucronata_Transcriptome.</title>
        <authorList>
            <person name="Meera S.P."/>
            <person name="Sreeshan A."/>
            <person name="Augustine A."/>
        </authorList>
    </citation>
    <scope>NUCLEOTIDE SEQUENCE</scope>
    <source>
        <tissue evidence="1">Leaf</tissue>
    </source>
</reference>
<name>A0A2P2MIQ3_RHIMU</name>
<organism evidence="1">
    <name type="scientific">Rhizophora mucronata</name>
    <name type="common">Asiatic mangrove</name>
    <dbReference type="NCBI Taxonomy" id="61149"/>
    <lineage>
        <taxon>Eukaryota</taxon>
        <taxon>Viridiplantae</taxon>
        <taxon>Streptophyta</taxon>
        <taxon>Embryophyta</taxon>
        <taxon>Tracheophyta</taxon>
        <taxon>Spermatophyta</taxon>
        <taxon>Magnoliopsida</taxon>
        <taxon>eudicotyledons</taxon>
        <taxon>Gunneridae</taxon>
        <taxon>Pentapetalae</taxon>
        <taxon>rosids</taxon>
        <taxon>fabids</taxon>
        <taxon>Malpighiales</taxon>
        <taxon>Rhizophoraceae</taxon>
        <taxon>Rhizophora</taxon>
    </lineage>
</organism>
<dbReference type="EMBL" id="GGEC01049615">
    <property type="protein sequence ID" value="MBX30099.1"/>
    <property type="molecule type" value="Transcribed_RNA"/>
</dbReference>
<proteinExistence type="predicted"/>
<accession>A0A2P2MIQ3</accession>